<dbReference type="PANTHER" id="PTHR32328:SF0">
    <property type="entry name" value="L-SERYL-TRNA(SEC) SELENIUM TRANSFERASE"/>
    <property type="match status" value="1"/>
</dbReference>
<evidence type="ECO:0000256" key="8">
    <source>
        <dbReference type="PIRSR" id="PIRSR618319-50"/>
    </source>
</evidence>
<dbReference type="SUPFAM" id="SSF53383">
    <property type="entry name" value="PLP-dependent transferases"/>
    <property type="match status" value="1"/>
</dbReference>
<dbReference type="Gene3D" id="3.90.1150.180">
    <property type="match status" value="1"/>
</dbReference>
<evidence type="ECO:0000256" key="5">
    <source>
        <dbReference type="ARBA" id="ARBA00022917"/>
    </source>
</evidence>
<dbReference type="AlphaFoldDB" id="W9GU39"/>
<evidence type="ECO:0000259" key="9">
    <source>
        <dbReference type="Pfam" id="PF12390"/>
    </source>
</evidence>
<dbReference type="InterPro" id="IPR015421">
    <property type="entry name" value="PyrdxlP-dep_Trfase_major"/>
</dbReference>
<evidence type="ECO:0000313" key="10">
    <source>
        <dbReference type="EMBL" id="EWY37299.1"/>
    </source>
</evidence>
<feature type="modified residue" description="N6-(pyridoxal phosphate)lysine" evidence="8">
    <location>
        <position position="313"/>
    </location>
</feature>
<dbReference type="Pfam" id="PF12390">
    <property type="entry name" value="Se-cys_synth_N"/>
    <property type="match status" value="1"/>
</dbReference>
<evidence type="ECO:0000256" key="2">
    <source>
        <dbReference type="ARBA" id="ARBA00022490"/>
    </source>
</evidence>
<keyword evidence="2" id="KW-0963">Cytoplasm</keyword>
<proteinExistence type="inferred from homology"/>
<dbReference type="GO" id="GO:0005737">
    <property type="term" value="C:cytoplasm"/>
    <property type="evidence" value="ECO:0007669"/>
    <property type="project" value="InterPro"/>
</dbReference>
<dbReference type="InterPro" id="IPR004534">
    <property type="entry name" value="SelA_trans"/>
</dbReference>
<dbReference type="OrthoDB" id="9787096at2"/>
<accession>W9GU39</accession>
<evidence type="ECO:0000256" key="6">
    <source>
        <dbReference type="ARBA" id="ARBA00023266"/>
    </source>
</evidence>
<evidence type="ECO:0000256" key="7">
    <source>
        <dbReference type="ARBA" id="ARBA00044507"/>
    </source>
</evidence>
<feature type="domain" description="L-seryl-tRNA selenium transferase N-terminal" evidence="9">
    <location>
        <begin position="27"/>
        <end position="66"/>
    </location>
</feature>
<dbReference type="NCBIfam" id="TIGR00474">
    <property type="entry name" value="selA"/>
    <property type="match status" value="1"/>
</dbReference>
<gene>
    <name evidence="10" type="ORF">N825_20600</name>
</gene>
<dbReference type="EMBL" id="AVFL01000028">
    <property type="protein sequence ID" value="EWY37299.1"/>
    <property type="molecule type" value="Genomic_DNA"/>
</dbReference>
<keyword evidence="4 8" id="KW-0663">Pyridoxal phosphate</keyword>
<evidence type="ECO:0000313" key="11">
    <source>
        <dbReference type="Proteomes" id="UP000019486"/>
    </source>
</evidence>
<reference evidence="10 11" key="1">
    <citation type="submission" date="2013-08" db="EMBL/GenBank/DDBJ databases">
        <title>The genome sequence of Skermanella stibiiresistens.</title>
        <authorList>
            <person name="Zhu W."/>
            <person name="Wang G."/>
        </authorList>
    </citation>
    <scope>NUCLEOTIDE SEQUENCE [LARGE SCALE GENOMIC DNA]</scope>
    <source>
        <strain evidence="10 11">SB22</strain>
    </source>
</reference>
<dbReference type="InterPro" id="IPR015424">
    <property type="entry name" value="PyrdxlP-dep_Trfase"/>
</dbReference>
<comment type="cofactor">
    <cofactor evidence="1 8">
        <name>pyridoxal 5'-phosphate</name>
        <dbReference type="ChEBI" id="CHEBI:597326"/>
    </cofactor>
</comment>
<dbReference type="InterPro" id="IPR018319">
    <property type="entry name" value="SelA-like"/>
</dbReference>
<dbReference type="Proteomes" id="UP000019486">
    <property type="component" value="Unassembled WGS sequence"/>
</dbReference>
<name>W9GU39_9PROT</name>
<dbReference type="Gene3D" id="3.40.640.10">
    <property type="entry name" value="Type I PLP-dependent aspartate aminotransferase-like (Major domain)"/>
    <property type="match status" value="1"/>
</dbReference>
<evidence type="ECO:0000256" key="4">
    <source>
        <dbReference type="ARBA" id="ARBA00022898"/>
    </source>
</evidence>
<dbReference type="Pfam" id="PF03841">
    <property type="entry name" value="SelA"/>
    <property type="match status" value="1"/>
</dbReference>
<comment type="similarity">
    <text evidence="7">Belongs to the SelA family.</text>
</comment>
<organism evidence="10 11">
    <name type="scientific">Skermanella stibiiresistens SB22</name>
    <dbReference type="NCBI Taxonomy" id="1385369"/>
    <lineage>
        <taxon>Bacteria</taxon>
        <taxon>Pseudomonadati</taxon>
        <taxon>Pseudomonadota</taxon>
        <taxon>Alphaproteobacteria</taxon>
        <taxon>Rhodospirillales</taxon>
        <taxon>Azospirillaceae</taxon>
        <taxon>Skermanella</taxon>
    </lineage>
</organism>
<protein>
    <submittedName>
        <fullName evidence="10">L-seryl-tRNA selenium transferase</fullName>
    </submittedName>
</protein>
<dbReference type="InterPro" id="IPR025862">
    <property type="entry name" value="SelA_trans_N_dom"/>
</dbReference>
<dbReference type="RefSeq" id="WP_051513311.1">
    <property type="nucleotide sequence ID" value="NZ_AVFL01000028.1"/>
</dbReference>
<dbReference type="PANTHER" id="PTHR32328">
    <property type="entry name" value="L-SERYL-TRNA(SEC) SELENIUM TRANSFERASE"/>
    <property type="match status" value="1"/>
</dbReference>
<keyword evidence="6" id="KW-0711">Selenium</keyword>
<evidence type="ECO:0000256" key="1">
    <source>
        <dbReference type="ARBA" id="ARBA00001933"/>
    </source>
</evidence>
<dbReference type="STRING" id="1385369.N825_20600"/>
<comment type="caution">
    <text evidence="10">The sequence shown here is derived from an EMBL/GenBank/DDBJ whole genome shotgun (WGS) entry which is preliminary data.</text>
</comment>
<keyword evidence="3 10" id="KW-0808">Transferase</keyword>
<keyword evidence="11" id="KW-1185">Reference proteome</keyword>
<feature type="non-terminal residue" evidence="10">
    <location>
        <position position="433"/>
    </location>
</feature>
<sequence length="433" mass="44990">MGETTFDSTSRIMHVVPAKPRSTVAPLRGLPQVQKLLESAEAAALLAEFPRGAVVEAMRGALDALRRAMLDGGGEVFEPVGFLDRVKAVLEAERLPHLRRVINGTGIIIHTNLGRAPLAEAAVAAVVETAAGYTNLEYDLDGGVRGSRHAAVTYLLTRLTGAEAALVVNNNAAAVLLALSGVAAGGEALVSRSELVEIGGSFRVPDVIRQGGARLVEVGTTNKTRAADYEAAITPDTRVILKVHQSNYRIVGFTSAPALAELAALGKRRGLVVMEDLGSGTLLDLRTLGLPHEPTVRESVAAGVDLVMFSGDKLLGGPQAGIIVGRRDLIVGLAKHPLARALRIDKLSLAALEATLRLHADPERLVTSVPVLAMLAERLPALAERAGRLAASLAGIAGLEVAEADGVSYSGGGSLPETALPSRLVTCRAPGLG</sequence>
<evidence type="ECO:0000256" key="3">
    <source>
        <dbReference type="ARBA" id="ARBA00022679"/>
    </source>
</evidence>
<dbReference type="GO" id="GO:0004125">
    <property type="term" value="F:L-seryl-tRNA(Sec) selenium transferase activity"/>
    <property type="evidence" value="ECO:0007669"/>
    <property type="project" value="InterPro"/>
</dbReference>
<dbReference type="GO" id="GO:0001514">
    <property type="term" value="P:selenocysteine incorporation"/>
    <property type="evidence" value="ECO:0007669"/>
    <property type="project" value="InterPro"/>
</dbReference>
<keyword evidence="5" id="KW-0648">Protein biosynthesis</keyword>
<dbReference type="HAMAP" id="MF_00423">
    <property type="entry name" value="SelA"/>
    <property type="match status" value="1"/>
</dbReference>